<dbReference type="PANTHER" id="PTHR39183:SF1">
    <property type="entry name" value="SPORE COAT PROTEIN F-LIKE PROTEIN YHCQ"/>
    <property type="match status" value="1"/>
</dbReference>
<keyword evidence="6" id="KW-1185">Reference proteome</keyword>
<gene>
    <name evidence="5" type="ORF">CGZ90_12580</name>
</gene>
<sequence length="215" mass="24311">MNPVQPQNPAFQHENMHTGQVGPRYNHGGHEMFDVSEMLSGTISTLNLFTLCKQHIQDQELRQILDRQFQFICQEYNACVQAFQTGQDPAMATQTYNMTQDNDWTYGMKPGQPQKPAASVNELNDQAISSLILGMVKSNASLRGMATLEVSNPVLRRVLADSMPNWIEMAYEISIWQNKHHYYQVPQLAQPDMDQIMDGFAPAQITQQGGQPPLQ</sequence>
<evidence type="ECO:0000313" key="6">
    <source>
        <dbReference type="Proteomes" id="UP000215059"/>
    </source>
</evidence>
<keyword evidence="5" id="KW-0946">Virion</keyword>
<evidence type="ECO:0000313" key="5">
    <source>
        <dbReference type="EMBL" id="OYD57778.1"/>
    </source>
</evidence>
<comment type="caution">
    <text evidence="5">The sequence shown here is derived from an EMBL/GenBank/DDBJ whole genome shotgun (WGS) entry which is preliminary data.</text>
</comment>
<dbReference type="RefSeq" id="WP_094253130.1">
    <property type="nucleotide sequence ID" value="NZ_JBHLXL010000001.1"/>
</dbReference>
<organism evidence="5 6">
    <name type="scientific">Fictibacillus aquaticus</name>
    <dbReference type="NCBI Taxonomy" id="2021314"/>
    <lineage>
        <taxon>Bacteria</taxon>
        <taxon>Bacillati</taxon>
        <taxon>Bacillota</taxon>
        <taxon>Bacilli</taxon>
        <taxon>Bacillales</taxon>
        <taxon>Fictibacillaceae</taxon>
        <taxon>Fictibacillus</taxon>
    </lineage>
</organism>
<reference evidence="5 6" key="1">
    <citation type="submission" date="2017-07" db="EMBL/GenBank/DDBJ databases">
        <title>Fictibacillus sp. nov. GDSW-R2A3 Genome sequencing and assembly.</title>
        <authorList>
            <person name="Mayilraj S."/>
        </authorList>
    </citation>
    <scope>NUCLEOTIDE SEQUENCE [LARGE SCALE GENOMIC DNA]</scope>
    <source>
        <strain evidence="5 6">GDSW-R2A3</strain>
    </source>
</reference>
<evidence type="ECO:0000256" key="1">
    <source>
        <dbReference type="ARBA" id="ARBA00022969"/>
    </source>
</evidence>
<dbReference type="Pfam" id="PF07875">
    <property type="entry name" value="Coat_F"/>
    <property type="match status" value="1"/>
</dbReference>
<keyword evidence="1" id="KW-0749">Sporulation</keyword>
<evidence type="ECO:0000256" key="4">
    <source>
        <dbReference type="SAM" id="MobiDB-lite"/>
    </source>
</evidence>
<accession>A0A235F925</accession>
<dbReference type="Proteomes" id="UP000215059">
    <property type="component" value="Unassembled WGS sequence"/>
</dbReference>
<dbReference type="Gene3D" id="1.20.1260.10">
    <property type="match status" value="1"/>
</dbReference>
<proteinExistence type="inferred from homology"/>
<evidence type="ECO:0000256" key="3">
    <source>
        <dbReference type="ARBA" id="ARBA00024344"/>
    </source>
</evidence>
<protein>
    <submittedName>
        <fullName evidence="5">Spore coat protein</fullName>
    </submittedName>
</protein>
<name>A0A235F925_9BACL</name>
<keyword evidence="5" id="KW-0167">Capsid protein</keyword>
<dbReference type="OrthoDB" id="2577233at2"/>
<comment type="subcellular location">
    <subcellularLocation>
        <location evidence="2">Spore coat</location>
    </subcellularLocation>
</comment>
<feature type="region of interest" description="Disordered" evidence="4">
    <location>
        <begin position="1"/>
        <end position="24"/>
    </location>
</feature>
<dbReference type="AlphaFoldDB" id="A0A235F925"/>
<dbReference type="InterPro" id="IPR012851">
    <property type="entry name" value="Spore_coat_CotF-like"/>
</dbReference>
<evidence type="ECO:0000256" key="2">
    <source>
        <dbReference type="ARBA" id="ARBA00024325"/>
    </source>
</evidence>
<feature type="compositionally biased region" description="Polar residues" evidence="4">
    <location>
        <begin position="1"/>
        <end position="10"/>
    </location>
</feature>
<dbReference type="GO" id="GO:0030435">
    <property type="term" value="P:sporulation resulting in formation of a cellular spore"/>
    <property type="evidence" value="ECO:0007669"/>
    <property type="project" value="UniProtKB-KW"/>
</dbReference>
<comment type="similarity">
    <text evidence="3">Belongs to the CotF family.</text>
</comment>
<dbReference type="PANTHER" id="PTHR39183">
    <property type="entry name" value="SPORE COAT PROTEIN F-LIKE PROTEIN YHCQ"/>
    <property type="match status" value="1"/>
</dbReference>
<dbReference type="InterPro" id="IPR012347">
    <property type="entry name" value="Ferritin-like"/>
</dbReference>
<dbReference type="EMBL" id="NOII01000003">
    <property type="protein sequence ID" value="OYD57778.1"/>
    <property type="molecule type" value="Genomic_DNA"/>
</dbReference>